<evidence type="ECO:0000256" key="6">
    <source>
        <dbReference type="ARBA" id="ARBA00022989"/>
    </source>
</evidence>
<reference evidence="10" key="1">
    <citation type="submission" date="2013-11" db="EMBL/GenBank/DDBJ databases">
        <title>Draft genome sequence of the broad-host-range Rhizobium sp. LPU83 strain, a member of the low-genetic diversity Oregon-like Rhizobium sp. group.</title>
        <authorList>
            <person name="Wibberg D."/>
            <person name="Puehler A."/>
            <person name="Schlueter A."/>
        </authorList>
    </citation>
    <scope>NUCLEOTIDE SEQUENCE [LARGE SCALE GENOMIC DNA]</scope>
    <source>
        <strain evidence="10">LPU83</strain>
    </source>
</reference>
<feature type="transmembrane region" description="Helical" evidence="8">
    <location>
        <begin position="258"/>
        <end position="278"/>
    </location>
</feature>
<dbReference type="GO" id="GO:1990961">
    <property type="term" value="P:xenobiotic detoxification by transmembrane export across the plasma membrane"/>
    <property type="evidence" value="ECO:0007669"/>
    <property type="project" value="InterPro"/>
</dbReference>
<dbReference type="InterPro" id="IPR020846">
    <property type="entry name" value="MFS_dom"/>
</dbReference>
<evidence type="ECO:0000256" key="1">
    <source>
        <dbReference type="ARBA" id="ARBA00004651"/>
    </source>
</evidence>
<keyword evidence="3 8" id="KW-0813">Transport</keyword>
<feature type="transmembrane region" description="Helical" evidence="8">
    <location>
        <begin position="318"/>
        <end position="335"/>
    </location>
</feature>
<keyword evidence="8" id="KW-0997">Cell inner membrane</keyword>
<gene>
    <name evidence="10" type="ORF">LPU83_2297</name>
</gene>
<dbReference type="GO" id="GO:0005886">
    <property type="term" value="C:plasma membrane"/>
    <property type="evidence" value="ECO:0007669"/>
    <property type="project" value="UniProtKB-SubCell"/>
</dbReference>
<protein>
    <recommendedName>
        <fullName evidence="8">Bcr/CflA family efflux transporter</fullName>
    </recommendedName>
</protein>
<name>W6RAV8_9HYPH</name>
<keyword evidence="4" id="KW-1003">Cell membrane</keyword>
<keyword evidence="11" id="KW-1185">Reference proteome</keyword>
<keyword evidence="6 8" id="KW-1133">Transmembrane helix</keyword>
<feature type="transmembrane region" description="Helical" evidence="8">
    <location>
        <begin position="59"/>
        <end position="76"/>
    </location>
</feature>
<dbReference type="Gene3D" id="1.20.1720.10">
    <property type="entry name" value="Multidrug resistance protein D"/>
    <property type="match status" value="1"/>
</dbReference>
<dbReference type="KEGG" id="rhl:LPU83_2297"/>
<feature type="transmembrane region" description="Helical" evidence="8">
    <location>
        <begin position="225"/>
        <end position="246"/>
    </location>
</feature>
<feature type="transmembrane region" description="Helical" evidence="8">
    <location>
        <begin position="20"/>
        <end position="39"/>
    </location>
</feature>
<dbReference type="Pfam" id="PF07690">
    <property type="entry name" value="MFS_1"/>
    <property type="match status" value="1"/>
</dbReference>
<dbReference type="InterPro" id="IPR011701">
    <property type="entry name" value="MFS"/>
</dbReference>
<sequence>MTDSSQAVHAGQLPMGKGEFIVLAAFLMAVNSLAIDIMLPALQQIGASLGVESENHRQFVVSSYLLGFGLAQLFYGPLSDRFGRRLPLLIGLAIYICSALGIALVPSFAGLLVLRFVQGIGSAATRVITISIVRDIYGGRQMAEVMSLIMMVFMIVPVIAPGSGQIIMFFGSWHLIFVFIAIMAALISIWAYLRLPETLRPANVRPFTARSVIGGFKLVLTNRIALCYTIASTFIFGSLFGFINSAQQIYVGIYDLGVYFPFAFAGVAVFMSLSSFLNSRLVGKFGMRRLSHGALAGFITINTIWLAALILGPHPMPFPLFIGFFGLAMFQFGWIGSNFNSLAMEPLGHVAGTASSVLGFMSTVGGALIGAGIGQAFNGTALPMVAGYFTVSIIGLIFVLIAEKGRLFQPHNPAV</sequence>
<dbReference type="eggNOG" id="COG2814">
    <property type="taxonomic scope" value="Bacteria"/>
</dbReference>
<organism evidence="10 11">
    <name type="scientific">Rhizobium favelukesii</name>
    <dbReference type="NCBI Taxonomy" id="348824"/>
    <lineage>
        <taxon>Bacteria</taxon>
        <taxon>Pseudomonadati</taxon>
        <taxon>Pseudomonadota</taxon>
        <taxon>Alphaproteobacteria</taxon>
        <taxon>Hyphomicrobiales</taxon>
        <taxon>Rhizobiaceae</taxon>
        <taxon>Rhizobium/Agrobacterium group</taxon>
        <taxon>Rhizobium</taxon>
    </lineage>
</organism>
<feature type="transmembrane region" description="Helical" evidence="8">
    <location>
        <begin position="173"/>
        <end position="193"/>
    </location>
</feature>
<dbReference type="AlphaFoldDB" id="W6RAV8"/>
<evidence type="ECO:0000256" key="5">
    <source>
        <dbReference type="ARBA" id="ARBA00022692"/>
    </source>
</evidence>
<dbReference type="InterPro" id="IPR036259">
    <property type="entry name" value="MFS_trans_sf"/>
</dbReference>
<dbReference type="HOGENOM" id="CLU_001265_47_0_5"/>
<dbReference type="SUPFAM" id="SSF103473">
    <property type="entry name" value="MFS general substrate transporter"/>
    <property type="match status" value="1"/>
</dbReference>
<feature type="transmembrane region" description="Helical" evidence="8">
    <location>
        <begin position="88"/>
        <end position="106"/>
    </location>
</feature>
<proteinExistence type="inferred from homology"/>
<accession>W6RAV8</accession>
<keyword evidence="5 8" id="KW-0812">Transmembrane</keyword>
<comment type="similarity">
    <text evidence="2 8">Belongs to the major facilitator superfamily. Bcr/CmlA family.</text>
</comment>
<evidence type="ECO:0000256" key="8">
    <source>
        <dbReference type="RuleBase" id="RU365088"/>
    </source>
</evidence>
<feature type="transmembrane region" description="Helical" evidence="8">
    <location>
        <begin position="290"/>
        <end position="312"/>
    </location>
</feature>
<evidence type="ECO:0000256" key="7">
    <source>
        <dbReference type="ARBA" id="ARBA00023136"/>
    </source>
</evidence>
<comment type="subcellular location">
    <subcellularLocation>
        <location evidence="8">Cell inner membrane</location>
        <topology evidence="8">Multi-pass membrane protein</topology>
    </subcellularLocation>
    <subcellularLocation>
        <location evidence="1">Cell membrane</location>
        <topology evidence="1">Multi-pass membrane protein</topology>
    </subcellularLocation>
</comment>
<evidence type="ECO:0000313" key="10">
    <source>
        <dbReference type="EMBL" id="CDM57954.1"/>
    </source>
</evidence>
<dbReference type="CDD" id="cd17320">
    <property type="entry name" value="MFS_MdfA_MDR_like"/>
    <property type="match status" value="1"/>
</dbReference>
<feature type="transmembrane region" description="Helical" evidence="8">
    <location>
        <begin position="381"/>
        <end position="402"/>
    </location>
</feature>
<dbReference type="NCBIfam" id="TIGR00710">
    <property type="entry name" value="efflux_Bcr_CflA"/>
    <property type="match status" value="1"/>
</dbReference>
<dbReference type="PANTHER" id="PTHR23502">
    <property type="entry name" value="MAJOR FACILITATOR SUPERFAMILY"/>
    <property type="match status" value="1"/>
</dbReference>
<dbReference type="PANTHER" id="PTHR23502:SF132">
    <property type="entry name" value="POLYAMINE TRANSPORTER 2-RELATED"/>
    <property type="match status" value="1"/>
</dbReference>
<feature type="transmembrane region" description="Helical" evidence="8">
    <location>
        <begin position="347"/>
        <end position="369"/>
    </location>
</feature>
<dbReference type="EMBL" id="HG916852">
    <property type="protein sequence ID" value="CDM57954.1"/>
    <property type="molecule type" value="Genomic_DNA"/>
</dbReference>
<feature type="transmembrane region" description="Helical" evidence="8">
    <location>
        <begin position="145"/>
        <end position="167"/>
    </location>
</feature>
<evidence type="ECO:0000313" key="11">
    <source>
        <dbReference type="Proteomes" id="UP000019443"/>
    </source>
</evidence>
<feature type="domain" description="Major facilitator superfamily (MFS) profile" evidence="9">
    <location>
        <begin position="20"/>
        <end position="404"/>
    </location>
</feature>
<keyword evidence="7 8" id="KW-0472">Membrane</keyword>
<feature type="transmembrane region" description="Helical" evidence="8">
    <location>
        <begin position="112"/>
        <end position="133"/>
    </location>
</feature>
<dbReference type="Proteomes" id="UP000019443">
    <property type="component" value="Chromosome"/>
</dbReference>
<evidence type="ECO:0000259" key="9">
    <source>
        <dbReference type="PROSITE" id="PS50850"/>
    </source>
</evidence>
<dbReference type="GO" id="GO:0042910">
    <property type="term" value="F:xenobiotic transmembrane transporter activity"/>
    <property type="evidence" value="ECO:0007669"/>
    <property type="project" value="InterPro"/>
</dbReference>
<dbReference type="PATRIC" id="fig|348824.6.peg.2479"/>
<evidence type="ECO:0000256" key="2">
    <source>
        <dbReference type="ARBA" id="ARBA00006236"/>
    </source>
</evidence>
<dbReference type="PROSITE" id="PS50850">
    <property type="entry name" value="MFS"/>
    <property type="match status" value="1"/>
</dbReference>
<dbReference type="InterPro" id="IPR004812">
    <property type="entry name" value="Efflux_drug-R_Bcr/CmlA"/>
</dbReference>
<evidence type="ECO:0000256" key="3">
    <source>
        <dbReference type="ARBA" id="ARBA00022448"/>
    </source>
</evidence>
<evidence type="ECO:0000256" key="4">
    <source>
        <dbReference type="ARBA" id="ARBA00022475"/>
    </source>
</evidence>